<dbReference type="KEGG" id="pgin:FRZ67_02170"/>
<dbReference type="OrthoDB" id="9801954at2"/>
<dbReference type="PANTHER" id="PTHR43685:SF2">
    <property type="entry name" value="GLYCOSYLTRANSFERASE 2-LIKE DOMAIN-CONTAINING PROTEIN"/>
    <property type="match status" value="1"/>
</dbReference>
<reference evidence="2 3" key="1">
    <citation type="journal article" date="2016" name="Int. J. Syst. Evol. Microbiol.">
        <title>Panacibacter ginsenosidivorans gen. nov., sp. nov., with ginsenoside converting activity isolated from soil of a ginseng field.</title>
        <authorList>
            <person name="Siddiqi M.Z."/>
            <person name="Muhammad Shafi S."/>
            <person name="Choi K.D."/>
            <person name="Im W.T."/>
        </authorList>
    </citation>
    <scope>NUCLEOTIDE SEQUENCE [LARGE SCALE GENOMIC DNA]</scope>
    <source>
        <strain evidence="2 3">Gsoil1550</strain>
    </source>
</reference>
<organism evidence="2 3">
    <name type="scientific">Panacibacter ginsenosidivorans</name>
    <dbReference type="NCBI Taxonomy" id="1813871"/>
    <lineage>
        <taxon>Bacteria</taxon>
        <taxon>Pseudomonadati</taxon>
        <taxon>Bacteroidota</taxon>
        <taxon>Chitinophagia</taxon>
        <taxon>Chitinophagales</taxon>
        <taxon>Chitinophagaceae</taxon>
        <taxon>Panacibacter</taxon>
    </lineage>
</organism>
<dbReference type="SUPFAM" id="SSF53448">
    <property type="entry name" value="Nucleotide-diphospho-sugar transferases"/>
    <property type="match status" value="1"/>
</dbReference>
<evidence type="ECO:0000313" key="3">
    <source>
        <dbReference type="Proteomes" id="UP000321533"/>
    </source>
</evidence>
<dbReference type="CDD" id="cd00761">
    <property type="entry name" value="Glyco_tranf_GTA_type"/>
    <property type="match status" value="1"/>
</dbReference>
<protein>
    <submittedName>
        <fullName evidence="2">Glycosyltransferase</fullName>
    </submittedName>
</protein>
<dbReference type="InterPro" id="IPR029044">
    <property type="entry name" value="Nucleotide-diphossugar_trans"/>
</dbReference>
<evidence type="ECO:0000259" key="1">
    <source>
        <dbReference type="Pfam" id="PF00535"/>
    </source>
</evidence>
<accession>A0A5B8V4Q9</accession>
<proteinExistence type="predicted"/>
<dbReference type="RefSeq" id="WP_147187968.1">
    <property type="nucleotide sequence ID" value="NZ_CP042435.1"/>
</dbReference>
<evidence type="ECO:0000313" key="2">
    <source>
        <dbReference type="EMBL" id="QEC66168.1"/>
    </source>
</evidence>
<keyword evidence="3" id="KW-1185">Reference proteome</keyword>
<sequence length="335" mass="38531">MIEISVVIPTCNRKERLISLLHNLERSTFPLKEVIIVDSGEDRLSEMECSSFQNLDITYVSSKKSVCKQRNKGIAIAKSEWIFVCDDDIEVPANYIEKLVSHIDSPQKSVCVSGLFLQKDKGEWIAKYNITSGKTLLWNYIFNLSLWGEINCKDNILTKGVKQYYKQKHNHISKAGWPVITDFSGEYFVTPLYSLGASLVKKTWLINSAFDEVLDRHGIGDHYGVIAGFPLHEVHVLNTAFVYHHHEEANRLQNTVQYYRRVLALDYFRRIKKQPGHVKKIWLLWSLCGNLLAFISRLNGNMIIASLKLLFVIGFNKNPYFIAAKNHRKVQEPVV</sequence>
<dbReference type="InterPro" id="IPR001173">
    <property type="entry name" value="Glyco_trans_2-like"/>
</dbReference>
<dbReference type="GO" id="GO:0016740">
    <property type="term" value="F:transferase activity"/>
    <property type="evidence" value="ECO:0007669"/>
    <property type="project" value="UniProtKB-KW"/>
</dbReference>
<feature type="domain" description="Glycosyltransferase 2-like" evidence="1">
    <location>
        <begin position="5"/>
        <end position="142"/>
    </location>
</feature>
<dbReference type="InterPro" id="IPR050834">
    <property type="entry name" value="Glycosyltransf_2"/>
</dbReference>
<dbReference type="PANTHER" id="PTHR43685">
    <property type="entry name" value="GLYCOSYLTRANSFERASE"/>
    <property type="match status" value="1"/>
</dbReference>
<dbReference type="Proteomes" id="UP000321533">
    <property type="component" value="Chromosome"/>
</dbReference>
<dbReference type="AlphaFoldDB" id="A0A5B8V4Q9"/>
<keyword evidence="2" id="KW-0808">Transferase</keyword>
<gene>
    <name evidence="2" type="ORF">FRZ67_02170</name>
</gene>
<dbReference type="Pfam" id="PF00535">
    <property type="entry name" value="Glycos_transf_2"/>
    <property type="match status" value="1"/>
</dbReference>
<dbReference type="Gene3D" id="3.90.550.10">
    <property type="entry name" value="Spore Coat Polysaccharide Biosynthesis Protein SpsA, Chain A"/>
    <property type="match status" value="1"/>
</dbReference>
<name>A0A5B8V4Q9_9BACT</name>
<dbReference type="EMBL" id="CP042435">
    <property type="protein sequence ID" value="QEC66168.1"/>
    <property type="molecule type" value="Genomic_DNA"/>
</dbReference>